<feature type="domain" description="Reverse transcriptase" evidence="2">
    <location>
        <begin position="1"/>
        <end position="339"/>
    </location>
</feature>
<evidence type="ECO:0000313" key="6">
    <source>
        <dbReference type="Proteomes" id="UP000318394"/>
    </source>
</evidence>
<comment type="similarity">
    <text evidence="1">Belongs to the bacterial reverse transcriptase family.</text>
</comment>
<dbReference type="PANTHER" id="PTHR34047:SF8">
    <property type="entry name" value="PROTEIN YKFC"/>
    <property type="match status" value="1"/>
</dbReference>
<evidence type="ECO:0000259" key="2">
    <source>
        <dbReference type="PROSITE" id="PS50878"/>
    </source>
</evidence>
<comment type="caution">
    <text evidence="4">The sequence shown here is derived from an EMBL/GenBank/DDBJ whole genome shotgun (WGS) entry which is preliminary data.</text>
</comment>
<protein>
    <recommendedName>
        <fullName evidence="2">Reverse transcriptase domain-containing protein</fullName>
    </recommendedName>
</protein>
<dbReference type="EMBL" id="VAJB01000006">
    <property type="protein sequence ID" value="TRB75514.1"/>
    <property type="molecule type" value="Genomic_DNA"/>
</dbReference>
<gene>
    <name evidence="4" type="ORF">FEA53_04905</name>
    <name evidence="3" type="ORF">FEB89_05445</name>
</gene>
<dbReference type="NCBIfam" id="NF041746">
    <property type="entry name" value="Drt2"/>
    <property type="match status" value="1"/>
</dbReference>
<dbReference type="RefSeq" id="WP_006248462.1">
    <property type="nucleotide sequence ID" value="NZ_CP011098.1"/>
</dbReference>
<dbReference type="OrthoDB" id="9793236at2"/>
<dbReference type="EMBL" id="VAJI01000007">
    <property type="protein sequence ID" value="TRB38557.1"/>
    <property type="molecule type" value="Genomic_DNA"/>
</dbReference>
<dbReference type="PROSITE" id="PS50878">
    <property type="entry name" value="RT_POL"/>
    <property type="match status" value="1"/>
</dbReference>
<dbReference type="InterPro" id="IPR051083">
    <property type="entry name" value="GrpII_Intron_Splice-Mob/Def"/>
</dbReference>
<evidence type="ECO:0000313" key="4">
    <source>
        <dbReference type="EMBL" id="TRB75514.1"/>
    </source>
</evidence>
<dbReference type="Proteomes" id="UP000318394">
    <property type="component" value="Unassembled WGS sequence"/>
</dbReference>
<organism evidence="4 5">
    <name type="scientific">Mannheimia haemolytica</name>
    <name type="common">Pasteurella haemolytica</name>
    <dbReference type="NCBI Taxonomy" id="75985"/>
    <lineage>
        <taxon>Bacteria</taxon>
        <taxon>Pseudomonadati</taxon>
        <taxon>Pseudomonadota</taxon>
        <taxon>Gammaproteobacteria</taxon>
        <taxon>Pasteurellales</taxon>
        <taxon>Pasteurellaceae</taxon>
        <taxon>Mannheimia</taxon>
    </lineage>
</organism>
<evidence type="ECO:0000256" key="1">
    <source>
        <dbReference type="ARBA" id="ARBA00034120"/>
    </source>
</evidence>
<dbReference type="Pfam" id="PF00078">
    <property type="entry name" value="RVT_1"/>
    <property type="match status" value="1"/>
</dbReference>
<dbReference type="InterPro" id="IPR043502">
    <property type="entry name" value="DNA/RNA_pol_sf"/>
</dbReference>
<proteinExistence type="inferred from homology"/>
<evidence type="ECO:0000313" key="5">
    <source>
        <dbReference type="Proteomes" id="UP000315164"/>
    </source>
</evidence>
<dbReference type="SUPFAM" id="SSF56672">
    <property type="entry name" value="DNA/RNA polymerases"/>
    <property type="match status" value="1"/>
</dbReference>
<dbReference type="Proteomes" id="UP000315164">
    <property type="component" value="Unassembled WGS sequence"/>
</dbReference>
<dbReference type="KEGG" id="mhaq:WC39_01240"/>
<reference evidence="5 6" key="1">
    <citation type="journal article" date="2019" name="Vet. Microbiol.">
        <title>Genetic characterization of susceptible and multi-drug resistant Mannheimia haemolytica isolated from high-risk stocker calves prior to and after antimicrobial metaphylaxis.</title>
        <authorList>
            <person name="Snyder E.R."/>
            <person name="Alvarez-Narvaez S."/>
            <person name="Credille B.C."/>
        </authorList>
    </citation>
    <scope>NUCLEOTIDE SEQUENCE [LARGE SCALE GENOMIC DNA]</scope>
    <source>
        <strain evidence="4 5">UGA-R5-128-1</strain>
        <strain evidence="3 6">UGA-R7-163-1</strain>
    </source>
</reference>
<name>A0A547EL70_MANHA</name>
<evidence type="ECO:0000313" key="3">
    <source>
        <dbReference type="EMBL" id="TRB38557.1"/>
    </source>
</evidence>
<dbReference type="KEGG" id="mhay:VK67_01245"/>
<dbReference type="GeneID" id="67367874"/>
<sequence length="436" mass="51382">MDISWYKPRNYLHFDSPITLQQAIKLVANPNNVVKHSFYPFLSYTLSVAKIKKDKNEGKLVRLIKNRGISYSSHKDSHIFSYYAYLLNEKYENLLKNKYYILDDSILAFRKLNKSNIDFARIAFDSIRSAQNCTVLGLDISKFFDHIDHKILKDMWCKVLGVPSLPEDHHSVFKAITKFVKVDRDTVFEFFNISLHNPRKNGKNRICSPREFREYRKLKKPDLFNDNPAFFINKGQKGIPQGSPISALLSNIYMLEFDVLVKEKIMECKGSYFRYCDDILCIIPNEYEEFILDYITGEIKSKLKLEINKDKTEVVKFQYCNRTKKIINEKKLQYLGFILHNNSISIRSSAFTRYSNKMKRGVSLAKQTQGKYNRIRIRRGVAIKGIYKRKLFSKYSHFGKSNFISYGKRAYSSMDSKVIKNQLKPLWYRLKKEIYL</sequence>
<keyword evidence="6" id="KW-1185">Reference proteome</keyword>
<accession>A0A547EL70</accession>
<dbReference type="AlphaFoldDB" id="A0A547EL70"/>
<dbReference type="InterPro" id="IPR000477">
    <property type="entry name" value="RT_dom"/>
</dbReference>
<dbReference type="CDD" id="cd01651">
    <property type="entry name" value="RT_G2_intron"/>
    <property type="match status" value="1"/>
</dbReference>
<dbReference type="PANTHER" id="PTHR34047">
    <property type="entry name" value="NUCLEAR INTRON MATURASE 1, MITOCHONDRIAL-RELATED"/>
    <property type="match status" value="1"/>
</dbReference>